<dbReference type="PROSITE" id="PS00218">
    <property type="entry name" value="AMINO_ACID_PERMEASE_1"/>
    <property type="match status" value="1"/>
</dbReference>
<dbReference type="RefSeq" id="WP_369896418.1">
    <property type="nucleotide sequence ID" value="NZ_JBGFFX010000014.1"/>
</dbReference>
<feature type="transmembrane region" description="Helical" evidence="6">
    <location>
        <begin position="430"/>
        <end position="449"/>
    </location>
</feature>
<dbReference type="Proteomes" id="UP001565243">
    <property type="component" value="Unassembled WGS sequence"/>
</dbReference>
<evidence type="ECO:0000256" key="2">
    <source>
        <dbReference type="ARBA" id="ARBA00022448"/>
    </source>
</evidence>
<accession>A0ABV4ECJ2</accession>
<feature type="transmembrane region" description="Helical" evidence="6">
    <location>
        <begin position="158"/>
        <end position="181"/>
    </location>
</feature>
<dbReference type="InterPro" id="IPR004840">
    <property type="entry name" value="Amino_acid_permease_CS"/>
</dbReference>
<gene>
    <name evidence="8" type="ORF">AB6T85_19770</name>
</gene>
<feature type="transmembrane region" description="Helical" evidence="6">
    <location>
        <begin position="20"/>
        <end position="41"/>
    </location>
</feature>
<keyword evidence="5 6" id="KW-0472">Membrane</keyword>
<feature type="transmembrane region" description="Helical" evidence="6">
    <location>
        <begin position="337"/>
        <end position="357"/>
    </location>
</feature>
<feature type="transmembrane region" description="Helical" evidence="6">
    <location>
        <begin position="47"/>
        <end position="66"/>
    </location>
</feature>
<evidence type="ECO:0000256" key="3">
    <source>
        <dbReference type="ARBA" id="ARBA00022692"/>
    </source>
</evidence>
<keyword evidence="9" id="KW-1185">Reference proteome</keyword>
<feature type="transmembrane region" description="Helical" evidence="6">
    <location>
        <begin position="127"/>
        <end position="146"/>
    </location>
</feature>
<dbReference type="PANTHER" id="PTHR43495:SF5">
    <property type="entry name" value="GAMMA-AMINOBUTYRIC ACID PERMEASE"/>
    <property type="match status" value="1"/>
</dbReference>
<evidence type="ECO:0000256" key="6">
    <source>
        <dbReference type="SAM" id="Phobius"/>
    </source>
</evidence>
<protein>
    <submittedName>
        <fullName evidence="8">Amino acid permease</fullName>
    </submittedName>
</protein>
<feature type="transmembrane region" description="Helical" evidence="6">
    <location>
        <begin position="201"/>
        <end position="221"/>
    </location>
</feature>
<reference evidence="8 9" key="1">
    <citation type="submission" date="2024-07" db="EMBL/GenBank/DDBJ databases">
        <authorList>
            <person name="Hebao G."/>
        </authorList>
    </citation>
    <scope>NUCLEOTIDE SEQUENCE [LARGE SCALE GENOMIC DNA]</scope>
    <source>
        <strain evidence="8 9">ACCC 02193</strain>
    </source>
</reference>
<feature type="transmembrane region" description="Helical" evidence="6">
    <location>
        <begin position="87"/>
        <end position="107"/>
    </location>
</feature>
<dbReference type="EMBL" id="JBGFFX010000014">
    <property type="protein sequence ID" value="MEY8772650.1"/>
    <property type="molecule type" value="Genomic_DNA"/>
</dbReference>
<evidence type="ECO:0000259" key="7">
    <source>
        <dbReference type="Pfam" id="PF00324"/>
    </source>
</evidence>
<proteinExistence type="predicted"/>
<name>A0ABV4ECJ2_9GAMM</name>
<organism evidence="8 9">
    <name type="scientific">Erwinia aeris</name>
    <dbReference type="NCBI Taxonomy" id="3239803"/>
    <lineage>
        <taxon>Bacteria</taxon>
        <taxon>Pseudomonadati</taxon>
        <taxon>Pseudomonadota</taxon>
        <taxon>Gammaproteobacteria</taxon>
        <taxon>Enterobacterales</taxon>
        <taxon>Erwiniaceae</taxon>
        <taxon>Erwinia</taxon>
    </lineage>
</organism>
<evidence type="ECO:0000256" key="4">
    <source>
        <dbReference type="ARBA" id="ARBA00022989"/>
    </source>
</evidence>
<keyword evidence="4 6" id="KW-1133">Transmembrane helix</keyword>
<feature type="transmembrane region" description="Helical" evidence="6">
    <location>
        <begin position="242"/>
        <end position="263"/>
    </location>
</feature>
<dbReference type="PIRSF" id="PIRSF006060">
    <property type="entry name" value="AA_transporter"/>
    <property type="match status" value="1"/>
</dbReference>
<feature type="transmembrane region" description="Helical" evidence="6">
    <location>
        <begin position="283"/>
        <end position="309"/>
    </location>
</feature>
<dbReference type="Gene3D" id="1.20.1740.10">
    <property type="entry name" value="Amino acid/polyamine transporter I"/>
    <property type="match status" value="1"/>
</dbReference>
<comment type="caution">
    <text evidence="8">The sequence shown here is derived from an EMBL/GenBank/DDBJ whole genome shotgun (WGS) entry which is preliminary data.</text>
</comment>
<keyword evidence="3 6" id="KW-0812">Transmembrane</keyword>
<feature type="transmembrane region" description="Helical" evidence="6">
    <location>
        <begin position="402"/>
        <end position="424"/>
    </location>
</feature>
<keyword evidence="2" id="KW-0813">Transport</keyword>
<evidence type="ECO:0000313" key="8">
    <source>
        <dbReference type="EMBL" id="MEY8772650.1"/>
    </source>
</evidence>
<evidence type="ECO:0000256" key="1">
    <source>
        <dbReference type="ARBA" id="ARBA00004141"/>
    </source>
</evidence>
<evidence type="ECO:0000313" key="9">
    <source>
        <dbReference type="Proteomes" id="UP001565243"/>
    </source>
</evidence>
<dbReference type="InterPro" id="IPR004841">
    <property type="entry name" value="AA-permease/SLC12A_dom"/>
</dbReference>
<comment type="subcellular location">
    <subcellularLocation>
        <location evidence="1">Membrane</location>
        <topology evidence="1">Multi-pass membrane protein</topology>
    </subcellularLocation>
</comment>
<sequence>MSYSAKPPSTLGDGLSSRQVTMISIAGIIGAGLFIGSASAIATAGPAILISYILTGFLVLLVMRMLGEMAVMQPDSGSFSTYASRALGPWAGFTIGWLYWWFWVLVIPVEAIAGANILHTALPAVPAWVYTLSIMTLLTCTNLFNVKNFGEFEFWFSLIKVVAILAFIAVGIAAVAGYWPLAHVSGVSRLWDSGGFMPHGGGAVLSGVLITIFSFFGAEIVTIAAAETKDPGQQIRRSTNLVVYRIALFYLLSIFLVVSLVAWNDPQLKEQGTFQYALNVLHLPGAGILVSSVVFIAVCSCMNSGLYTASRMFYSLAQRGDAPRAGARISAGGVPRVAVLSSTLAGFAGCFANYAFPGRVFDFLLSTTGAIALLVYLVIAVSQLIMRRRLERSGRTPEFKMWLFPWLTLFTIGIILVVLGYMFISPDYRYETLMTAAVAAIVLMLSFIVTRRRTAQTQKIGSGKMQPRAVQTMR</sequence>
<feature type="domain" description="Amino acid permease/ SLC12A" evidence="7">
    <location>
        <begin position="20"/>
        <end position="445"/>
    </location>
</feature>
<dbReference type="PANTHER" id="PTHR43495">
    <property type="entry name" value="GABA PERMEASE"/>
    <property type="match status" value="1"/>
</dbReference>
<dbReference type="Pfam" id="PF00324">
    <property type="entry name" value="AA_permease"/>
    <property type="match status" value="1"/>
</dbReference>
<evidence type="ECO:0000256" key="5">
    <source>
        <dbReference type="ARBA" id="ARBA00023136"/>
    </source>
</evidence>
<feature type="transmembrane region" description="Helical" evidence="6">
    <location>
        <begin position="363"/>
        <end position="381"/>
    </location>
</feature>